<accession>A0ABN6PHV6</accession>
<dbReference type="Gene3D" id="1.20.120.1630">
    <property type="match status" value="1"/>
</dbReference>
<feature type="transmembrane region" description="Helical" evidence="5">
    <location>
        <begin position="136"/>
        <end position="155"/>
    </location>
</feature>
<sequence length="184" mass="20576">MVPTALAFIAGTAALLWVSRHALRNPRAHGFYRFFAWECILGLVLLNFPVWERDPFAPHQLASWVLLLVSPALAIQAVRQLKHQGRPDATRSDAELFGFERTSRLVTSGLFRYIRHPMYAALIYLAWGAYLKDAAAPLGIALVGAATVLLLLTALRDEAECRAHFGAAYDAYMKTSKRFVPFVF</sequence>
<comment type="subcellular location">
    <subcellularLocation>
        <location evidence="1">Endomembrane system</location>
        <topology evidence="1">Multi-pass membrane protein</topology>
    </subcellularLocation>
</comment>
<dbReference type="Proteomes" id="UP001057498">
    <property type="component" value="Chromosome"/>
</dbReference>
<feature type="transmembrane region" description="Helical" evidence="5">
    <location>
        <begin position="6"/>
        <end position="23"/>
    </location>
</feature>
<proteinExistence type="predicted"/>
<dbReference type="RefSeq" id="WP_251971597.1">
    <property type="nucleotide sequence ID" value="NZ_AP025730.1"/>
</dbReference>
<keyword evidence="3 5" id="KW-1133">Transmembrane helix</keyword>
<organism evidence="6 7">
    <name type="scientific">Sphaerotilus microaerophilus</name>
    <dbReference type="NCBI Taxonomy" id="2914710"/>
    <lineage>
        <taxon>Bacteria</taxon>
        <taxon>Pseudomonadati</taxon>
        <taxon>Pseudomonadota</taxon>
        <taxon>Betaproteobacteria</taxon>
        <taxon>Burkholderiales</taxon>
        <taxon>Sphaerotilaceae</taxon>
        <taxon>Sphaerotilus</taxon>
    </lineage>
</organism>
<dbReference type="InterPro" id="IPR007318">
    <property type="entry name" value="Phopholipid_MeTrfase"/>
</dbReference>
<feature type="transmembrane region" description="Helical" evidence="5">
    <location>
        <begin position="30"/>
        <end position="49"/>
    </location>
</feature>
<evidence type="ECO:0000256" key="4">
    <source>
        <dbReference type="ARBA" id="ARBA00023136"/>
    </source>
</evidence>
<reference evidence="6" key="1">
    <citation type="submission" date="2022-04" db="EMBL/GenBank/DDBJ databases">
        <title>Whole genome sequence of Sphaerotilus sp. FB-5.</title>
        <authorList>
            <person name="Takeda M."/>
            <person name="Narihara S."/>
            <person name="Akimoto M."/>
            <person name="Akimoto R."/>
            <person name="Nishiyashiki S."/>
            <person name="Murakami T."/>
        </authorList>
    </citation>
    <scope>NUCLEOTIDE SEQUENCE</scope>
    <source>
        <strain evidence="6">FB-5</strain>
    </source>
</reference>
<evidence type="ECO:0008006" key="8">
    <source>
        <dbReference type="Google" id="ProtNLM"/>
    </source>
</evidence>
<evidence type="ECO:0000313" key="6">
    <source>
        <dbReference type="EMBL" id="BDI03303.1"/>
    </source>
</evidence>
<feature type="transmembrane region" description="Helical" evidence="5">
    <location>
        <begin position="61"/>
        <end position="78"/>
    </location>
</feature>
<evidence type="ECO:0000256" key="3">
    <source>
        <dbReference type="ARBA" id="ARBA00022989"/>
    </source>
</evidence>
<evidence type="ECO:0000256" key="1">
    <source>
        <dbReference type="ARBA" id="ARBA00004127"/>
    </source>
</evidence>
<dbReference type="Pfam" id="PF04191">
    <property type="entry name" value="PEMT"/>
    <property type="match status" value="1"/>
</dbReference>
<feature type="transmembrane region" description="Helical" evidence="5">
    <location>
        <begin position="113"/>
        <end position="130"/>
    </location>
</feature>
<name>A0ABN6PHV6_9BURK</name>
<keyword evidence="7" id="KW-1185">Reference proteome</keyword>
<gene>
    <name evidence="6" type="ORF">CATMQ487_02730</name>
</gene>
<keyword evidence="2 5" id="KW-0812">Transmembrane</keyword>
<dbReference type="EMBL" id="AP025730">
    <property type="protein sequence ID" value="BDI03303.1"/>
    <property type="molecule type" value="Genomic_DNA"/>
</dbReference>
<protein>
    <recommendedName>
        <fullName evidence="8">Isoprenylcysteine carboxylmethyltransferase family protein</fullName>
    </recommendedName>
</protein>
<keyword evidence="4 5" id="KW-0472">Membrane</keyword>
<evidence type="ECO:0000256" key="5">
    <source>
        <dbReference type="SAM" id="Phobius"/>
    </source>
</evidence>
<evidence type="ECO:0000313" key="7">
    <source>
        <dbReference type="Proteomes" id="UP001057498"/>
    </source>
</evidence>
<evidence type="ECO:0000256" key="2">
    <source>
        <dbReference type="ARBA" id="ARBA00022692"/>
    </source>
</evidence>